<dbReference type="AlphaFoldDB" id="A0A7G5FGI1"/>
<evidence type="ECO:0000313" key="2">
    <source>
        <dbReference type="Proteomes" id="UP000515570"/>
    </source>
</evidence>
<dbReference type="RefSeq" id="WP_182386543.1">
    <property type="nucleotide sequence ID" value="NZ_CP059833.1"/>
</dbReference>
<evidence type="ECO:0000313" key="1">
    <source>
        <dbReference type="EMBL" id="QMV85722.1"/>
    </source>
</evidence>
<proteinExistence type="predicted"/>
<dbReference type="Proteomes" id="UP000515570">
    <property type="component" value="Chromosome"/>
</dbReference>
<keyword evidence="2" id="KW-1185">Reference proteome</keyword>
<name>A0A7G5FGI1_9CORY</name>
<dbReference type="EMBL" id="CP059833">
    <property type="protein sequence ID" value="QMV85722.1"/>
    <property type="molecule type" value="Genomic_DNA"/>
</dbReference>
<reference evidence="1 2" key="1">
    <citation type="submission" date="2020-07" db="EMBL/GenBank/DDBJ databases">
        <title>non toxigenic Corynebacterium sp. nov from a clinical source.</title>
        <authorList>
            <person name="Bernier A.-M."/>
            <person name="Bernard K."/>
        </authorList>
    </citation>
    <scope>NUCLEOTIDE SEQUENCE [LARGE SCALE GENOMIC DNA]</scope>
    <source>
        <strain evidence="2">NML 93-0612</strain>
    </source>
</reference>
<protein>
    <submittedName>
        <fullName evidence="1">Uncharacterized protein</fullName>
    </submittedName>
</protein>
<gene>
    <name evidence="1" type="ORF">HW450_03030</name>
</gene>
<sequence length="82" mass="9200">MDESELAYRETFNRLRALFPSNADLTAAQRSAEEGEWDGAFFELIESALQWEVFGADFTTTLTGGFTSPLIEEFLDTLNRAA</sequence>
<accession>A0A7G5FGI1</accession>
<organism evidence="1 2">
    <name type="scientific">Corynebacterium hindlerae</name>
    <dbReference type="NCBI Taxonomy" id="699041"/>
    <lineage>
        <taxon>Bacteria</taxon>
        <taxon>Bacillati</taxon>
        <taxon>Actinomycetota</taxon>
        <taxon>Actinomycetes</taxon>
        <taxon>Mycobacteriales</taxon>
        <taxon>Corynebacteriaceae</taxon>
        <taxon>Corynebacterium</taxon>
    </lineage>
</organism>